<dbReference type="SMART" id="SM00397">
    <property type="entry name" value="t_SNARE"/>
    <property type="match status" value="2"/>
</dbReference>
<evidence type="ECO:0000256" key="7">
    <source>
        <dbReference type="RuleBase" id="RU003496"/>
    </source>
</evidence>
<evidence type="ECO:0000313" key="12">
    <source>
        <dbReference type="EMBL" id="KAK3861153.1"/>
    </source>
</evidence>
<feature type="compositionally biased region" description="Basic and acidic residues" evidence="9">
    <location>
        <begin position="1"/>
        <end position="12"/>
    </location>
</feature>
<comment type="subcellular location">
    <subcellularLocation>
        <location evidence="6">Synapse</location>
        <location evidence="6">Synaptosome</location>
    </subcellularLocation>
</comment>
<dbReference type="GO" id="GO:0098793">
    <property type="term" value="C:presynapse"/>
    <property type="evidence" value="ECO:0007669"/>
    <property type="project" value="GOC"/>
</dbReference>
<dbReference type="PROSITE" id="PS50192">
    <property type="entry name" value="T_SNARE"/>
    <property type="match status" value="2"/>
</dbReference>
<feature type="domain" description="T-SNARE coiled-coil homology" evidence="10">
    <location>
        <begin position="20"/>
        <end position="82"/>
    </location>
</feature>
<feature type="coiled-coil region" evidence="8">
    <location>
        <begin position="51"/>
        <end position="78"/>
    </location>
</feature>
<name>A0AAE1EP56_PETCI</name>
<dbReference type="FunFam" id="1.20.5.110:FF:000018">
    <property type="entry name" value="Synaptosomal-associated protein"/>
    <property type="match status" value="1"/>
</dbReference>
<dbReference type="Pfam" id="PF00835">
    <property type="entry name" value="SNAP-25"/>
    <property type="match status" value="1"/>
</dbReference>
<dbReference type="Proteomes" id="UP001286313">
    <property type="component" value="Unassembled WGS sequence"/>
</dbReference>
<dbReference type="EMBL" id="JAWQEG010004546">
    <property type="protein sequence ID" value="KAK3861153.1"/>
    <property type="molecule type" value="Genomic_DNA"/>
</dbReference>
<comment type="caution">
    <text evidence="11">The sequence shown here is derived from an EMBL/GenBank/DDBJ whole genome shotgun (WGS) entry which is preliminary data.</text>
</comment>
<dbReference type="InterPro" id="IPR000928">
    <property type="entry name" value="SNAP-25_dom"/>
</dbReference>
<dbReference type="GO" id="GO:0031629">
    <property type="term" value="P:synaptic vesicle fusion to presynaptic active zone membrane"/>
    <property type="evidence" value="ECO:0007669"/>
    <property type="project" value="TreeGrafter"/>
</dbReference>
<organism evidence="11 13">
    <name type="scientific">Petrolisthes cinctipes</name>
    <name type="common">Flat porcelain crab</name>
    <dbReference type="NCBI Taxonomy" id="88211"/>
    <lineage>
        <taxon>Eukaryota</taxon>
        <taxon>Metazoa</taxon>
        <taxon>Ecdysozoa</taxon>
        <taxon>Arthropoda</taxon>
        <taxon>Crustacea</taxon>
        <taxon>Multicrustacea</taxon>
        <taxon>Malacostraca</taxon>
        <taxon>Eumalacostraca</taxon>
        <taxon>Eucarida</taxon>
        <taxon>Decapoda</taxon>
        <taxon>Pleocyemata</taxon>
        <taxon>Anomura</taxon>
        <taxon>Galatheoidea</taxon>
        <taxon>Porcellanidae</taxon>
        <taxon>Petrolisthes</taxon>
    </lineage>
</organism>
<feature type="domain" description="T-SNARE coiled-coil homology" evidence="10">
    <location>
        <begin position="141"/>
        <end position="203"/>
    </location>
</feature>
<evidence type="ECO:0000256" key="1">
    <source>
        <dbReference type="ARBA" id="ARBA00009480"/>
    </source>
</evidence>
<evidence type="ECO:0000256" key="4">
    <source>
        <dbReference type="ARBA" id="ARBA00023018"/>
    </source>
</evidence>
<dbReference type="EMBL" id="JAWQEG010005867">
    <property type="protein sequence ID" value="KAK3856496.1"/>
    <property type="molecule type" value="Genomic_DNA"/>
</dbReference>
<dbReference type="GO" id="GO:0005886">
    <property type="term" value="C:plasma membrane"/>
    <property type="evidence" value="ECO:0007669"/>
    <property type="project" value="TreeGrafter"/>
</dbReference>
<gene>
    <name evidence="12" type="ORF">Pcinc_032844</name>
    <name evidence="11" type="ORF">Pcinc_037190</name>
</gene>
<dbReference type="FunFam" id="1.20.5.110:FF:000007">
    <property type="entry name" value="Synaptosomal-associated protein"/>
    <property type="match status" value="1"/>
</dbReference>
<keyword evidence="5 8" id="KW-0175">Coiled coil</keyword>
<evidence type="ECO:0000256" key="3">
    <source>
        <dbReference type="ARBA" id="ARBA00022737"/>
    </source>
</evidence>
<dbReference type="GO" id="GO:0005484">
    <property type="term" value="F:SNAP receptor activity"/>
    <property type="evidence" value="ECO:0007669"/>
    <property type="project" value="TreeGrafter"/>
</dbReference>
<keyword evidence="2" id="KW-0771">Synaptosome</keyword>
<dbReference type="PANTHER" id="PTHR19305:SF14">
    <property type="entry name" value="SYNAPTOSOMAL-ASSOCIATED PROTEIN-RELATED"/>
    <property type="match status" value="1"/>
</dbReference>
<evidence type="ECO:0000313" key="11">
    <source>
        <dbReference type="EMBL" id="KAK3856496.1"/>
    </source>
</evidence>
<dbReference type="GO" id="GO:0016082">
    <property type="term" value="P:synaptic vesicle priming"/>
    <property type="evidence" value="ECO:0007669"/>
    <property type="project" value="TreeGrafter"/>
</dbReference>
<dbReference type="GO" id="GO:0043005">
    <property type="term" value="C:neuron projection"/>
    <property type="evidence" value="ECO:0007669"/>
    <property type="project" value="UniProtKB-KW"/>
</dbReference>
<dbReference type="AlphaFoldDB" id="A0AAE1EP56"/>
<dbReference type="GO" id="GO:0019905">
    <property type="term" value="F:syntaxin binding"/>
    <property type="evidence" value="ECO:0007669"/>
    <property type="project" value="TreeGrafter"/>
</dbReference>
<keyword evidence="13" id="KW-1185">Reference proteome</keyword>
<keyword evidence="3" id="KW-0677">Repeat</keyword>
<evidence type="ECO:0000256" key="9">
    <source>
        <dbReference type="SAM" id="MobiDB-lite"/>
    </source>
</evidence>
<evidence type="ECO:0000259" key="10">
    <source>
        <dbReference type="PROSITE" id="PS50192"/>
    </source>
</evidence>
<protein>
    <recommendedName>
        <fullName evidence="7">Synaptosomal-associated protein</fullName>
    </recommendedName>
</protein>
<dbReference type="Gene3D" id="1.20.5.110">
    <property type="match status" value="2"/>
</dbReference>
<reference evidence="11" key="1">
    <citation type="submission" date="2023-10" db="EMBL/GenBank/DDBJ databases">
        <title>Genome assemblies of two species of porcelain crab, Petrolisthes cinctipes and Petrolisthes manimaculis (Anomura: Porcellanidae).</title>
        <authorList>
            <person name="Angst P."/>
        </authorList>
    </citation>
    <scope>NUCLEOTIDE SEQUENCE</scope>
    <source>
        <strain evidence="11">PB745_01</strain>
        <tissue evidence="11">Gill</tissue>
    </source>
</reference>
<sequence>MGDGVGEPRSDLQELQFKANQATDETLESTRRMLSLCEESQDAGAKTLYMLNEQGEQLDRVEEGMDQINSDMKEAEKHLTGMEKCCGLCVLPCNKSSQFKEDESTWKGKEDGVVSSQPQRVMDDRNGVGASGGYIGRISNDAREDEMEDNMGQVNIMVGNLRNMALDMGSEIENQNKQVTRINAKATSNVSYVSEASEKAGKLLKN</sequence>
<evidence type="ECO:0000313" key="13">
    <source>
        <dbReference type="Proteomes" id="UP001286313"/>
    </source>
</evidence>
<evidence type="ECO:0000256" key="8">
    <source>
        <dbReference type="SAM" id="Coils"/>
    </source>
</evidence>
<proteinExistence type="inferred from homology"/>
<dbReference type="CDD" id="cd15889">
    <property type="entry name" value="SNARE_SNAP25N_23N"/>
    <property type="match status" value="1"/>
</dbReference>
<dbReference type="SUPFAM" id="SSF58038">
    <property type="entry name" value="SNARE fusion complex"/>
    <property type="match status" value="2"/>
</dbReference>
<dbReference type="CDD" id="cd15885">
    <property type="entry name" value="SNARE_SNAP25C"/>
    <property type="match status" value="1"/>
</dbReference>
<evidence type="ECO:0000256" key="2">
    <source>
        <dbReference type="ARBA" id="ARBA00022599"/>
    </source>
</evidence>
<dbReference type="PANTHER" id="PTHR19305">
    <property type="entry name" value="SYNAPTOSOMAL ASSOCIATED PROTEIN"/>
    <property type="match status" value="1"/>
</dbReference>
<accession>A0AAE1EP56</accession>
<comment type="similarity">
    <text evidence="1 7">Belongs to the SNAP-25 family.</text>
</comment>
<dbReference type="GO" id="GO:0031201">
    <property type="term" value="C:SNARE complex"/>
    <property type="evidence" value="ECO:0007669"/>
    <property type="project" value="TreeGrafter"/>
</dbReference>
<keyword evidence="4" id="KW-0770">Synapse</keyword>
<dbReference type="InterPro" id="IPR000727">
    <property type="entry name" value="T_SNARE_dom"/>
</dbReference>
<evidence type="ECO:0000256" key="5">
    <source>
        <dbReference type="ARBA" id="ARBA00023054"/>
    </source>
</evidence>
<feature type="region of interest" description="Disordered" evidence="9">
    <location>
        <begin position="1"/>
        <end position="26"/>
    </location>
</feature>
<evidence type="ECO:0000256" key="6">
    <source>
        <dbReference type="ARBA" id="ARBA00034102"/>
    </source>
</evidence>